<keyword evidence="3" id="KW-0436">Ligase</keyword>
<accession>A0A0F9D702</accession>
<dbReference type="GO" id="GO:0005737">
    <property type="term" value="C:cytoplasm"/>
    <property type="evidence" value="ECO:0007669"/>
    <property type="project" value="TreeGrafter"/>
</dbReference>
<evidence type="ECO:0000256" key="6">
    <source>
        <dbReference type="ARBA" id="ARBA00022741"/>
    </source>
</evidence>
<dbReference type="HAMAP" id="MF_00162">
    <property type="entry name" value="GSH_S"/>
    <property type="match status" value="1"/>
</dbReference>
<evidence type="ECO:0000256" key="5">
    <source>
        <dbReference type="ARBA" id="ARBA00022723"/>
    </source>
</evidence>
<dbReference type="Gene3D" id="3.30.1490.20">
    <property type="entry name" value="ATP-grasp fold, A domain"/>
    <property type="match status" value="1"/>
</dbReference>
<dbReference type="GO" id="GO:0004363">
    <property type="term" value="F:glutathione synthase activity"/>
    <property type="evidence" value="ECO:0007669"/>
    <property type="project" value="InterPro"/>
</dbReference>
<dbReference type="NCBIfam" id="NF003573">
    <property type="entry name" value="PRK05246.1"/>
    <property type="match status" value="1"/>
</dbReference>
<dbReference type="InterPro" id="IPR006284">
    <property type="entry name" value="Glut_synth_pro"/>
</dbReference>
<dbReference type="InterPro" id="IPR004215">
    <property type="entry name" value="GSHS_N"/>
</dbReference>
<reference evidence="11" key="1">
    <citation type="journal article" date="2015" name="Nature">
        <title>Complex archaea that bridge the gap between prokaryotes and eukaryotes.</title>
        <authorList>
            <person name="Spang A."/>
            <person name="Saw J.H."/>
            <person name="Jorgensen S.L."/>
            <person name="Zaremba-Niedzwiedzka K."/>
            <person name="Martijn J."/>
            <person name="Lind A.E."/>
            <person name="van Eijk R."/>
            <person name="Schleper C."/>
            <person name="Guy L."/>
            <person name="Ettema T.J."/>
        </authorList>
    </citation>
    <scope>NUCLEOTIDE SEQUENCE</scope>
</reference>
<keyword evidence="4" id="KW-0317">Glutathione biosynthesis</keyword>
<feature type="non-terminal residue" evidence="11">
    <location>
        <position position="1"/>
    </location>
</feature>
<evidence type="ECO:0000259" key="10">
    <source>
        <dbReference type="PROSITE" id="PS50975"/>
    </source>
</evidence>
<dbReference type="InterPro" id="IPR013815">
    <property type="entry name" value="ATP_grasp_subdomain_1"/>
</dbReference>
<evidence type="ECO:0000256" key="3">
    <source>
        <dbReference type="ARBA" id="ARBA00022598"/>
    </source>
</evidence>
<keyword evidence="6" id="KW-0547">Nucleotide-binding</keyword>
<proteinExistence type="inferred from homology"/>
<feature type="domain" description="ATP-grasp" evidence="10">
    <location>
        <begin position="88"/>
        <end position="273"/>
    </location>
</feature>
<comment type="cofactor">
    <cofactor evidence="2">
        <name>Mg(2+)</name>
        <dbReference type="ChEBI" id="CHEBI:18420"/>
    </cofactor>
</comment>
<dbReference type="Gene3D" id="3.40.50.20">
    <property type="match status" value="1"/>
</dbReference>
<keyword evidence="5" id="KW-0479">Metal-binding</keyword>
<protein>
    <recommendedName>
        <fullName evidence="10">ATP-grasp domain-containing protein</fullName>
    </recommendedName>
</protein>
<dbReference type="Gene3D" id="3.30.470.20">
    <property type="entry name" value="ATP-grasp fold, B domain"/>
    <property type="match status" value="1"/>
</dbReference>
<evidence type="ECO:0000256" key="8">
    <source>
        <dbReference type="ARBA" id="ARBA00022842"/>
    </source>
</evidence>
<dbReference type="PROSITE" id="PS50975">
    <property type="entry name" value="ATP_GRASP"/>
    <property type="match status" value="1"/>
</dbReference>
<dbReference type="Pfam" id="PF02951">
    <property type="entry name" value="GSH-S_N"/>
    <property type="match status" value="1"/>
</dbReference>
<dbReference type="SUPFAM" id="SSF52440">
    <property type="entry name" value="PreATP-grasp domain"/>
    <property type="match status" value="1"/>
</dbReference>
<evidence type="ECO:0000256" key="2">
    <source>
        <dbReference type="ARBA" id="ARBA00001946"/>
    </source>
</evidence>
<dbReference type="PANTHER" id="PTHR21621">
    <property type="entry name" value="RIBOSOMAL PROTEIN S6 MODIFICATION PROTEIN"/>
    <property type="match status" value="1"/>
</dbReference>
<dbReference type="PANTHER" id="PTHR21621:SF4">
    <property type="entry name" value="GLUTATHIONE SYNTHETASE"/>
    <property type="match status" value="1"/>
</dbReference>
<keyword evidence="7" id="KW-0067">ATP-binding</keyword>
<dbReference type="SUPFAM" id="SSF56059">
    <property type="entry name" value="Glutathione synthetase ATP-binding domain-like"/>
    <property type="match status" value="1"/>
</dbReference>
<sequence>GFYLQIKDLELQGKKVWGSLSKIVKKKEDRFIMDRPAMMRLDRLQAIFIRKDPPFDLDYLYSTYILEYVSPPTFIINSPRGIREANEKLYVLNFPLFAPRSLVSKKPAKLKKFLWQIGGKMILKPLGDCSGRGVLCLQEDDINLNSLLEMATQQGEKFLIAQEYLPEIKQGDKRILILEGKPLGAMCRVPPPDDYRANIHRGAKFAPAEITPLDEKICQYLSNRLLRDGIYFAGVDVIGEKIVEINVTSPAGIPEINKLDKVNLEKVVIDWLEKKIGK</sequence>
<evidence type="ECO:0000256" key="4">
    <source>
        <dbReference type="ARBA" id="ARBA00022684"/>
    </source>
</evidence>
<dbReference type="AlphaFoldDB" id="A0A0F9D702"/>
<dbReference type="InterPro" id="IPR011761">
    <property type="entry name" value="ATP-grasp"/>
</dbReference>
<dbReference type="InterPro" id="IPR004218">
    <property type="entry name" value="GSHS_ATP-bd"/>
</dbReference>
<organism evidence="11">
    <name type="scientific">marine sediment metagenome</name>
    <dbReference type="NCBI Taxonomy" id="412755"/>
    <lineage>
        <taxon>unclassified sequences</taxon>
        <taxon>metagenomes</taxon>
        <taxon>ecological metagenomes</taxon>
    </lineage>
</organism>
<evidence type="ECO:0000256" key="7">
    <source>
        <dbReference type="ARBA" id="ARBA00022840"/>
    </source>
</evidence>
<comment type="cofactor">
    <cofactor evidence="1">
        <name>Mn(2+)</name>
        <dbReference type="ChEBI" id="CHEBI:29035"/>
    </cofactor>
</comment>
<evidence type="ECO:0000313" key="11">
    <source>
        <dbReference type="EMBL" id="KKL49446.1"/>
    </source>
</evidence>
<dbReference type="EMBL" id="LAZR01032955">
    <property type="protein sequence ID" value="KKL49446.1"/>
    <property type="molecule type" value="Genomic_DNA"/>
</dbReference>
<keyword evidence="8" id="KW-0460">Magnesium</keyword>
<evidence type="ECO:0000256" key="9">
    <source>
        <dbReference type="ARBA" id="ARBA00023211"/>
    </source>
</evidence>
<dbReference type="GO" id="GO:0046872">
    <property type="term" value="F:metal ion binding"/>
    <property type="evidence" value="ECO:0007669"/>
    <property type="project" value="UniProtKB-KW"/>
</dbReference>
<keyword evidence="9" id="KW-0464">Manganese</keyword>
<dbReference type="Pfam" id="PF02955">
    <property type="entry name" value="GSH-S_ATP"/>
    <property type="match status" value="1"/>
</dbReference>
<comment type="caution">
    <text evidence="11">The sequence shown here is derived from an EMBL/GenBank/DDBJ whole genome shotgun (WGS) entry which is preliminary data.</text>
</comment>
<evidence type="ECO:0000256" key="1">
    <source>
        <dbReference type="ARBA" id="ARBA00001936"/>
    </source>
</evidence>
<name>A0A0F9D702_9ZZZZ</name>
<dbReference type="InterPro" id="IPR016185">
    <property type="entry name" value="PreATP-grasp_dom_sf"/>
</dbReference>
<dbReference type="GO" id="GO:0005524">
    <property type="term" value="F:ATP binding"/>
    <property type="evidence" value="ECO:0007669"/>
    <property type="project" value="UniProtKB-KW"/>
</dbReference>
<gene>
    <name evidence="11" type="ORF">LCGC14_2315440</name>
</gene>